<dbReference type="SUPFAM" id="SSF82771">
    <property type="entry name" value="GIY-YIG endonuclease"/>
    <property type="match status" value="1"/>
</dbReference>
<comment type="caution">
    <text evidence="3">The sequence shown here is derived from an EMBL/GenBank/DDBJ whole genome shotgun (WGS) entry which is preliminary data.</text>
</comment>
<dbReference type="PROSITE" id="PS50164">
    <property type="entry name" value="GIY_YIG"/>
    <property type="match status" value="1"/>
</dbReference>
<feature type="domain" description="GIY-YIG" evidence="2">
    <location>
        <begin position="4"/>
        <end position="80"/>
    </location>
</feature>
<dbReference type="Gene3D" id="3.40.1440.10">
    <property type="entry name" value="GIY-YIG endonuclease"/>
    <property type="match status" value="1"/>
</dbReference>
<dbReference type="Proteomes" id="UP000295543">
    <property type="component" value="Unassembled WGS sequence"/>
</dbReference>
<dbReference type="PANTHER" id="PTHR34477:SF5">
    <property type="entry name" value="BSL5627 PROTEIN"/>
    <property type="match status" value="1"/>
</dbReference>
<keyword evidence="4" id="KW-1185">Reference proteome</keyword>
<dbReference type="OrthoDB" id="9807770at2"/>
<evidence type="ECO:0000256" key="1">
    <source>
        <dbReference type="ARBA" id="ARBA00007435"/>
    </source>
</evidence>
<gene>
    <name evidence="3" type="ORF">E2F49_04845</name>
</gene>
<protein>
    <submittedName>
        <fullName evidence="3">GIY-YIG nuclease family protein</fullName>
    </submittedName>
</protein>
<sequence length="97" mass="11606">MRDRLPCTYILASAPRGTLYIGVTSDLVQRIWQHRNHLAPGFTSQHRIHHLVWFETHDTMEAAITREKRLKAWQRLWKIQLVESTNPHWHDLYPDLV</sequence>
<dbReference type="AlphaFoldDB" id="A0A4R5UDK9"/>
<proteinExistence type="inferred from homology"/>
<dbReference type="InterPro" id="IPR050190">
    <property type="entry name" value="UPF0213_domain"/>
</dbReference>
<comment type="similarity">
    <text evidence="1">Belongs to the UPF0213 family.</text>
</comment>
<accession>A0A4R5UDK9</accession>
<evidence type="ECO:0000313" key="4">
    <source>
        <dbReference type="Proteomes" id="UP000295543"/>
    </source>
</evidence>
<dbReference type="Pfam" id="PF01541">
    <property type="entry name" value="GIY-YIG"/>
    <property type="match status" value="1"/>
</dbReference>
<dbReference type="RefSeq" id="WP_133392828.1">
    <property type="nucleotide sequence ID" value="NZ_SMTG01000002.1"/>
</dbReference>
<evidence type="ECO:0000313" key="3">
    <source>
        <dbReference type="EMBL" id="TDK33358.1"/>
    </source>
</evidence>
<dbReference type="EMBL" id="SMTG01000002">
    <property type="protein sequence ID" value="TDK33358.1"/>
    <property type="molecule type" value="Genomic_DNA"/>
</dbReference>
<reference evidence="3 4" key="1">
    <citation type="submission" date="2019-03" db="EMBL/GenBank/DDBJ databases">
        <title>Luteimonas zhaokaii sp.nov., isolated from the rectal contents of Plateau pika in Yushu, Qinghai Province, China.</title>
        <authorList>
            <person name="Zhang G."/>
        </authorList>
    </citation>
    <scope>NUCLEOTIDE SEQUENCE [LARGE SCALE GENOMIC DNA]</scope>
    <source>
        <strain evidence="3 4">THG-MD21</strain>
    </source>
</reference>
<dbReference type="InterPro" id="IPR035901">
    <property type="entry name" value="GIY-YIG_endonuc_sf"/>
</dbReference>
<dbReference type="InterPro" id="IPR000305">
    <property type="entry name" value="GIY-YIG_endonuc"/>
</dbReference>
<dbReference type="PANTHER" id="PTHR34477">
    <property type="entry name" value="UPF0213 PROTEIN YHBQ"/>
    <property type="match status" value="1"/>
</dbReference>
<name>A0A4R5UDK9_9GAMM</name>
<organism evidence="3 4">
    <name type="scientific">Luteimonas terrae</name>
    <dbReference type="NCBI Taxonomy" id="1530191"/>
    <lineage>
        <taxon>Bacteria</taxon>
        <taxon>Pseudomonadati</taxon>
        <taxon>Pseudomonadota</taxon>
        <taxon>Gammaproteobacteria</taxon>
        <taxon>Lysobacterales</taxon>
        <taxon>Lysobacteraceae</taxon>
        <taxon>Luteimonas</taxon>
    </lineage>
</organism>
<evidence type="ECO:0000259" key="2">
    <source>
        <dbReference type="PROSITE" id="PS50164"/>
    </source>
</evidence>
<dbReference type="CDD" id="cd10448">
    <property type="entry name" value="GIY-YIG_unchar_3"/>
    <property type="match status" value="1"/>
</dbReference>